<feature type="signal peptide" evidence="2">
    <location>
        <begin position="1"/>
        <end position="21"/>
    </location>
</feature>
<dbReference type="Pfam" id="PF02321">
    <property type="entry name" value="OEP"/>
    <property type="match status" value="2"/>
</dbReference>
<protein>
    <submittedName>
        <fullName evidence="3">Efflux transporter outer membrane subunit</fullName>
    </submittedName>
</protein>
<gene>
    <name evidence="3" type="ORF">JI741_28655</name>
</gene>
<organism evidence="3 4">
    <name type="scientific">Chryseolinea lacunae</name>
    <dbReference type="NCBI Taxonomy" id="2801331"/>
    <lineage>
        <taxon>Bacteria</taxon>
        <taxon>Pseudomonadati</taxon>
        <taxon>Bacteroidota</taxon>
        <taxon>Cytophagia</taxon>
        <taxon>Cytophagales</taxon>
        <taxon>Fulvivirgaceae</taxon>
        <taxon>Chryseolinea</taxon>
    </lineage>
</organism>
<comment type="similarity">
    <text evidence="1 2">Belongs to the outer membrane factor (OMF) (TC 1.B.17) family.</text>
</comment>
<keyword evidence="4" id="KW-1185">Reference proteome</keyword>
<keyword evidence="2" id="KW-0472">Membrane</keyword>
<dbReference type="RefSeq" id="WP_202015568.1">
    <property type="nucleotide sequence ID" value="NZ_JAERRB010000015.1"/>
</dbReference>
<keyword evidence="2" id="KW-0732">Signal</keyword>
<dbReference type="Gene3D" id="2.20.200.10">
    <property type="entry name" value="Outer membrane efflux proteins (OEP)"/>
    <property type="match status" value="1"/>
</dbReference>
<keyword evidence="2" id="KW-1134">Transmembrane beta strand</keyword>
<comment type="subcellular location">
    <subcellularLocation>
        <location evidence="2">Cell membrane</location>
        <topology evidence="2">Lipid-anchor</topology>
    </subcellularLocation>
</comment>
<comment type="caution">
    <text evidence="3">The sequence shown here is derived from an EMBL/GenBank/DDBJ whole genome shotgun (WGS) entry which is preliminary data.</text>
</comment>
<evidence type="ECO:0000313" key="4">
    <source>
        <dbReference type="Proteomes" id="UP000613030"/>
    </source>
</evidence>
<dbReference type="Proteomes" id="UP000613030">
    <property type="component" value="Unassembled WGS sequence"/>
</dbReference>
<keyword evidence="2" id="KW-0449">Lipoprotein</keyword>
<feature type="chain" id="PRO_5044970925" evidence="2">
    <location>
        <begin position="22"/>
        <end position="478"/>
    </location>
</feature>
<dbReference type="PANTHER" id="PTHR30203">
    <property type="entry name" value="OUTER MEMBRANE CATION EFFLUX PROTEIN"/>
    <property type="match status" value="1"/>
</dbReference>
<name>A0ABS1L0X2_9BACT</name>
<dbReference type="SUPFAM" id="SSF56954">
    <property type="entry name" value="Outer membrane efflux proteins (OEP)"/>
    <property type="match status" value="1"/>
</dbReference>
<keyword evidence="2" id="KW-0564">Palmitate</keyword>
<sequence>MRKKRIVMYLGIVCTSLLYTACTLPSSLVPRAENKSTPPAYYASKDTVNTASVKWREFFTDPYLAALIDTALKNNQEFNIMVQEINIAKNEIRARKGEYLPFVDIHAGAGVEKTGRYTRLGAVEETDEIAPGKAFPDPLTDIMVSANASWELDVWRKLRNAKKSAVLRYLSTVDGRNFMATNLIAEIANSYYELVALDNQLEILKHNIDIQQDALEIVKLEKQAAKVTELAVRKFEAEVLKNQSRQYYIIQQITETENEINFLVGRFPQPVPRNSQGFTAMVPYAVQAGIPSQLLANRPDIRQAEQQLIASKLDVKVAKANFYPSFRITAGIGYQAFNTHYLFQTPASMLYSAAGELVAPLINRNAIKAYYYSANAKQIQNVYNYERTILNAYIEVANQVSNISNLEKSYDLKAKQVQALTQSINISTGLFKSARADYMEVLLTQRDALDSRFELIETKMQQMHAVVNIYRALGGGWN</sequence>
<evidence type="ECO:0000256" key="1">
    <source>
        <dbReference type="ARBA" id="ARBA00007613"/>
    </source>
</evidence>
<keyword evidence="2" id="KW-0812">Transmembrane</keyword>
<reference evidence="3 4" key="1">
    <citation type="submission" date="2021-01" db="EMBL/GenBank/DDBJ databases">
        <title>Chryseolinea sp. Jin1 Genome sequencing and assembly.</title>
        <authorList>
            <person name="Kim I."/>
        </authorList>
    </citation>
    <scope>NUCLEOTIDE SEQUENCE [LARGE SCALE GENOMIC DNA]</scope>
    <source>
        <strain evidence="3 4">Jin1</strain>
    </source>
</reference>
<evidence type="ECO:0000256" key="2">
    <source>
        <dbReference type="RuleBase" id="RU362097"/>
    </source>
</evidence>
<dbReference type="InterPro" id="IPR010131">
    <property type="entry name" value="MdtP/NodT-like"/>
</dbReference>
<accession>A0ABS1L0X2</accession>
<proteinExistence type="inferred from homology"/>
<dbReference type="PANTHER" id="PTHR30203:SF30">
    <property type="entry name" value="OUTER MEMBRANE PROTEIN-RELATED"/>
    <property type="match status" value="1"/>
</dbReference>
<dbReference type="EMBL" id="JAERRB010000015">
    <property type="protein sequence ID" value="MBL0745235.1"/>
    <property type="molecule type" value="Genomic_DNA"/>
</dbReference>
<dbReference type="Gene3D" id="1.20.1600.10">
    <property type="entry name" value="Outer membrane efflux proteins (OEP)"/>
    <property type="match status" value="1"/>
</dbReference>
<evidence type="ECO:0000313" key="3">
    <source>
        <dbReference type="EMBL" id="MBL0745235.1"/>
    </source>
</evidence>
<dbReference type="NCBIfam" id="TIGR01845">
    <property type="entry name" value="outer_NodT"/>
    <property type="match status" value="1"/>
</dbReference>
<dbReference type="InterPro" id="IPR003423">
    <property type="entry name" value="OMP_efflux"/>
</dbReference>